<keyword evidence="1" id="KW-0732">Signal</keyword>
<dbReference type="KEGG" id="sted:SPTER_07300"/>
<evidence type="ECO:0000313" key="2">
    <source>
        <dbReference type="EMBL" id="QDR79455.1"/>
    </source>
</evidence>
<sequence length="144" mass="15508">MRKKKVVIGMLLVSMLLLTAAPVSQALGLGDILKVGGMSILIDRFATPLNNFINQLTFKHKMGTEYATKVVPILSVGNHGYIGAAQITGAQELVDKTKAVMQVEGNFNNNQFRVKALIPVDSTNPTNFTRVQGVGVSAIIDIKI</sequence>
<accession>A0A517DQ12</accession>
<proteinExistence type="predicted"/>
<dbReference type="RefSeq" id="WP_144349103.1">
    <property type="nucleotide sequence ID" value="NZ_CP036259.1"/>
</dbReference>
<evidence type="ECO:0000256" key="1">
    <source>
        <dbReference type="SAM" id="SignalP"/>
    </source>
</evidence>
<name>A0A517DQ12_9FIRM</name>
<feature type="signal peptide" evidence="1">
    <location>
        <begin position="1"/>
        <end position="26"/>
    </location>
</feature>
<organism evidence="2 3">
    <name type="scientific">Sporomusa termitida</name>
    <dbReference type="NCBI Taxonomy" id="2377"/>
    <lineage>
        <taxon>Bacteria</taxon>
        <taxon>Bacillati</taxon>
        <taxon>Bacillota</taxon>
        <taxon>Negativicutes</taxon>
        <taxon>Selenomonadales</taxon>
        <taxon>Sporomusaceae</taxon>
        <taxon>Sporomusa</taxon>
    </lineage>
</organism>
<keyword evidence="3" id="KW-1185">Reference proteome</keyword>
<reference evidence="2 3" key="1">
    <citation type="submission" date="2019-02" db="EMBL/GenBank/DDBJ databases">
        <title>Closed genome of Sporomusa termitida DSM 4440.</title>
        <authorList>
            <person name="Poehlein A."/>
            <person name="Daniel R."/>
        </authorList>
    </citation>
    <scope>NUCLEOTIDE SEQUENCE [LARGE SCALE GENOMIC DNA]</scope>
    <source>
        <strain evidence="2 3">DSM 4440</strain>
    </source>
</reference>
<protein>
    <submittedName>
        <fullName evidence="2">Uncharacterized protein</fullName>
    </submittedName>
</protein>
<evidence type="ECO:0000313" key="3">
    <source>
        <dbReference type="Proteomes" id="UP000320776"/>
    </source>
</evidence>
<dbReference type="Proteomes" id="UP000320776">
    <property type="component" value="Chromosome"/>
</dbReference>
<dbReference type="AlphaFoldDB" id="A0A517DQ12"/>
<dbReference type="OrthoDB" id="1631671at2"/>
<feature type="chain" id="PRO_5022067380" evidence="1">
    <location>
        <begin position="27"/>
        <end position="144"/>
    </location>
</feature>
<gene>
    <name evidence="2" type="ORF">SPTER_07300</name>
</gene>
<dbReference type="EMBL" id="CP036259">
    <property type="protein sequence ID" value="QDR79455.1"/>
    <property type="molecule type" value="Genomic_DNA"/>
</dbReference>